<dbReference type="Proteomes" id="UP001451571">
    <property type="component" value="Chromosome"/>
</dbReference>
<accession>A0ABZ3ESF9</accession>
<sequence>MKAILDAKEFKRLIDNTKKFTRWEDANNKLMQYIHVIVDAKSMEIKAEALDGYRISIEYGKLMEADESFSCFISPKIPVIVKGARHAELELVDKKLLIRLGEFIVGCVQPEGEYFRVDEELAKMQKDAPIKTIGINATYLEDAMKAAKNTEDWQPVIEMDVREPNEPVIIRSGNRQGKQNLKVVLGVKINH</sequence>
<evidence type="ECO:0008006" key="3">
    <source>
        <dbReference type="Google" id="ProtNLM"/>
    </source>
</evidence>
<protein>
    <recommendedName>
        <fullName evidence="3">DNA polymerase III beta subunit-like protein</fullName>
    </recommendedName>
</protein>
<keyword evidence="2" id="KW-1185">Reference proteome</keyword>
<evidence type="ECO:0000313" key="2">
    <source>
        <dbReference type="Proteomes" id="UP001451571"/>
    </source>
</evidence>
<name>A0ABZ3ESF9_9FIRM</name>
<organism evidence="1 2">
    <name type="scientific">Kineothrix sedimenti</name>
    <dbReference type="NCBI Taxonomy" id="3123317"/>
    <lineage>
        <taxon>Bacteria</taxon>
        <taxon>Bacillati</taxon>
        <taxon>Bacillota</taxon>
        <taxon>Clostridia</taxon>
        <taxon>Lachnospirales</taxon>
        <taxon>Lachnospiraceae</taxon>
        <taxon>Kineothrix</taxon>
    </lineage>
</organism>
<gene>
    <name evidence="1" type="ORF">V6984_16835</name>
</gene>
<reference evidence="1 2" key="1">
    <citation type="submission" date="2024-02" db="EMBL/GenBank/DDBJ databases">
        <title>Bacterial strain from lacustrine sediment.</title>
        <authorList>
            <person name="Petit C."/>
            <person name="Fadhlaoui K."/>
        </authorList>
    </citation>
    <scope>NUCLEOTIDE SEQUENCE [LARGE SCALE GENOMIC DNA]</scope>
    <source>
        <strain evidence="1 2">IPX-CK</strain>
    </source>
</reference>
<dbReference type="EMBL" id="CP146256">
    <property type="protein sequence ID" value="XAH73157.1"/>
    <property type="molecule type" value="Genomic_DNA"/>
</dbReference>
<dbReference type="RefSeq" id="WP_342756764.1">
    <property type="nucleotide sequence ID" value="NZ_CP146256.1"/>
</dbReference>
<evidence type="ECO:0000313" key="1">
    <source>
        <dbReference type="EMBL" id="XAH73157.1"/>
    </source>
</evidence>
<proteinExistence type="predicted"/>